<dbReference type="Gene3D" id="3.90.640.10">
    <property type="entry name" value="Actin, Chain A, domain 4"/>
    <property type="match status" value="1"/>
</dbReference>
<dbReference type="GO" id="GO:0016887">
    <property type="term" value="F:ATP hydrolysis activity"/>
    <property type="evidence" value="ECO:0007669"/>
    <property type="project" value="InterPro"/>
</dbReference>
<dbReference type="InterPro" id="IPR013126">
    <property type="entry name" value="Hsp_70_fam"/>
</dbReference>
<dbReference type="GO" id="GO:0016226">
    <property type="term" value="P:iron-sulfur cluster assembly"/>
    <property type="evidence" value="ECO:0007669"/>
    <property type="project" value="InterPro"/>
</dbReference>
<dbReference type="Gene3D" id="3.30.420.40">
    <property type="match status" value="2"/>
</dbReference>
<evidence type="ECO:0000256" key="5">
    <source>
        <dbReference type="RuleBase" id="RU003322"/>
    </source>
</evidence>
<dbReference type="GO" id="GO:0140662">
    <property type="term" value="F:ATP-dependent protein folding chaperone"/>
    <property type="evidence" value="ECO:0007669"/>
    <property type="project" value="InterPro"/>
</dbReference>
<evidence type="ECO:0000256" key="2">
    <source>
        <dbReference type="ARBA" id="ARBA00022741"/>
    </source>
</evidence>
<dbReference type="GO" id="GO:0051082">
    <property type="term" value="F:unfolded protein binding"/>
    <property type="evidence" value="ECO:0007669"/>
    <property type="project" value="InterPro"/>
</dbReference>
<dbReference type="EMBL" id="OD009999">
    <property type="protein sequence ID" value="CAD7415867.1"/>
    <property type="molecule type" value="Genomic_DNA"/>
</dbReference>
<dbReference type="Gene3D" id="2.60.34.10">
    <property type="entry name" value="Substrate Binding Domain Of DNAk, Chain A, domain 1"/>
    <property type="match status" value="1"/>
</dbReference>
<dbReference type="PROSITE" id="PS00297">
    <property type="entry name" value="HSP70_1"/>
    <property type="match status" value="1"/>
</dbReference>
<dbReference type="InterPro" id="IPR018181">
    <property type="entry name" value="Heat_shock_70_CS"/>
</dbReference>
<keyword evidence="2 5" id="KW-0547">Nucleotide-binding</keyword>
<sequence length="594" mass="64789">MQPIQISEPNSSEVVFGIDLGTTNSLIAMVNKAGNVEIFKDEQGRELLPSVISYENNTLKTGCDVGQNAIYSIKRLMGESVEELNKEGLNFEIDNESEKVIRVKCSEEKYLTPVEISAEILKALCERVKKSTGMEVKKAVITVPAYFDDSARNATKYAAKLAGIEVLRLVNEPTAAALSYSIEKNNSSGIYAVYDLGGGTFDISILKLHQGVFQVLAVGGDTKLGGDDFDHLLSSIVLDKYREKVGLNKESTTHLNVIPTHNAGTCNIRTAKEYLSENASGTFGFNINGKPFECEITREKFEQAISPLVNKTINIVTRTISDIDLKIDDIKGVILVGGATRTPLVQNSLVKLFGNKVLNDVDPDKAVVMGAALQAHDLTSSSKDRNILLDVLPLSLGIETMGGIVEKIIPRNTPLPVSEIKEFTTYVDGQPAMKIHVCQGEREMIEDNKSLAQFELKGIPPLPAGSARVEIEFTVNVDGILTVTAREKTTGIEQTVKVNSSFGLSEADVQNMVNQSINSFDEDMKARSLAGAKINGNKLIHLVENNNNLSTDQKLKNLLQNAKNALQGNDLNEINNTIAELENSSLELCELTNR</sequence>
<name>A0A7R9DJP1_TIMPO</name>
<organism evidence="6">
    <name type="scientific">Timema poppense</name>
    <name type="common">Walking stick</name>
    <dbReference type="NCBI Taxonomy" id="170557"/>
    <lineage>
        <taxon>Eukaryota</taxon>
        <taxon>Metazoa</taxon>
        <taxon>Ecdysozoa</taxon>
        <taxon>Arthropoda</taxon>
        <taxon>Hexapoda</taxon>
        <taxon>Insecta</taxon>
        <taxon>Pterygota</taxon>
        <taxon>Neoptera</taxon>
        <taxon>Polyneoptera</taxon>
        <taxon>Phasmatodea</taxon>
        <taxon>Timematodea</taxon>
        <taxon>Timematoidea</taxon>
        <taxon>Timematidae</taxon>
        <taxon>Timema</taxon>
    </lineage>
</organism>
<evidence type="ECO:0000313" key="6">
    <source>
        <dbReference type="EMBL" id="CAD7415867.1"/>
    </source>
</evidence>
<dbReference type="InterPro" id="IPR043129">
    <property type="entry name" value="ATPase_NBD"/>
</dbReference>
<reference evidence="6" key="1">
    <citation type="submission" date="2020-11" db="EMBL/GenBank/DDBJ databases">
        <authorList>
            <person name="Tran Van P."/>
        </authorList>
    </citation>
    <scope>NUCLEOTIDE SEQUENCE</scope>
</reference>
<evidence type="ECO:0000256" key="4">
    <source>
        <dbReference type="ARBA" id="ARBA00023186"/>
    </source>
</evidence>
<dbReference type="PROSITE" id="PS00329">
    <property type="entry name" value="HSP70_2"/>
    <property type="match status" value="1"/>
</dbReference>
<gene>
    <name evidence="6" type="ORF">TPSB3V08_LOCUS10623</name>
</gene>
<dbReference type="InterPro" id="IPR010236">
    <property type="entry name" value="ISC_FeS_clus_asmbl_HscA"/>
</dbReference>
<dbReference type="Pfam" id="PF00012">
    <property type="entry name" value="HSP70"/>
    <property type="match status" value="1"/>
</dbReference>
<dbReference type="NCBIfam" id="NF003520">
    <property type="entry name" value="PRK05183.1"/>
    <property type="match status" value="1"/>
</dbReference>
<keyword evidence="4" id="KW-0143">Chaperone</keyword>
<dbReference type="InterPro" id="IPR029047">
    <property type="entry name" value="HSP70_peptide-bd_sf"/>
</dbReference>
<evidence type="ECO:0008006" key="7">
    <source>
        <dbReference type="Google" id="ProtNLM"/>
    </source>
</evidence>
<dbReference type="SUPFAM" id="SSF100920">
    <property type="entry name" value="Heat shock protein 70kD (HSP70), peptide-binding domain"/>
    <property type="match status" value="1"/>
</dbReference>
<proteinExistence type="inferred from homology"/>
<dbReference type="AlphaFoldDB" id="A0A7R9DJP1"/>
<keyword evidence="3 5" id="KW-0067">ATP-binding</keyword>
<dbReference type="PRINTS" id="PR00301">
    <property type="entry name" value="HEATSHOCK70"/>
</dbReference>
<dbReference type="SUPFAM" id="SSF53067">
    <property type="entry name" value="Actin-like ATPase domain"/>
    <property type="match status" value="2"/>
</dbReference>
<comment type="similarity">
    <text evidence="1 5">Belongs to the heat shock protein 70 family.</text>
</comment>
<evidence type="ECO:0000256" key="3">
    <source>
        <dbReference type="ARBA" id="ARBA00022840"/>
    </source>
</evidence>
<dbReference type="NCBIfam" id="TIGR01991">
    <property type="entry name" value="HscA"/>
    <property type="match status" value="1"/>
</dbReference>
<evidence type="ECO:0000256" key="1">
    <source>
        <dbReference type="ARBA" id="ARBA00007381"/>
    </source>
</evidence>
<protein>
    <recommendedName>
        <fullName evidence="7">Fe-S protein assembly chaperone HscA</fullName>
    </recommendedName>
</protein>
<dbReference type="PANTHER" id="PTHR19375">
    <property type="entry name" value="HEAT SHOCK PROTEIN 70KDA"/>
    <property type="match status" value="1"/>
</dbReference>
<dbReference type="GO" id="GO:0005524">
    <property type="term" value="F:ATP binding"/>
    <property type="evidence" value="ECO:0007669"/>
    <property type="project" value="UniProtKB-KW"/>
</dbReference>
<accession>A0A7R9DJP1</accession>